<protein>
    <submittedName>
        <fullName evidence="1">Amino acid permease</fullName>
    </submittedName>
</protein>
<comment type="caution">
    <text evidence="1">The sequence shown here is derived from an EMBL/GenBank/DDBJ whole genome shotgun (WGS) entry which is preliminary data.</text>
</comment>
<feature type="non-terminal residue" evidence="1">
    <location>
        <position position="394"/>
    </location>
</feature>
<proteinExistence type="predicted"/>
<dbReference type="EMBL" id="JACEMZ010000098">
    <property type="protein sequence ID" value="MBA4453259.1"/>
    <property type="molecule type" value="Genomic_DNA"/>
</dbReference>
<sequence>MSSLSRHIGLFHLTMYGVGLILGAGIYVLIGEAAGFAGNALWISFILGAIVATFAGLSYSELTALFPRAAAEYVFVKEGFRSNFIGFLVGWLTILTSIIVAATVALGFGGYVKELTDIPIIISALIILGILSFVNFIGIKESAWANTIFAIVTISGLAIIIVVGFSFPVESEIDYFENPFGVSGIVLAFVLVFFAFIGFEDIANVAEEVKRPQRTMPKGIMLSVLITTIIYILVSLASIRIVGWEQLAESSAPLAFVAEQRLGQQGHFILSIIALFATASTILITLVAGARIFYGMARDGSLPSKLGLIHKKTKTPWIAVILILVTAIGFSFIGDIVIVANIVVFAVVVTFAMINLAVILLRYVKPDQERPYRVPVNIGKFPVLPLFGLGATIY</sequence>
<reference evidence="1 2" key="1">
    <citation type="journal article" date="2020" name="Appl. Environ. Microbiol.">
        <title>Genomic Characteristics of a Novel Species of Ammonia-Oxidizing Archaea from the Jiulong River Estuary.</title>
        <authorList>
            <person name="Zou D."/>
            <person name="Wan R."/>
            <person name="Han L."/>
            <person name="Xu M.N."/>
            <person name="Liu Y."/>
            <person name="Liu H."/>
            <person name="Kao S.J."/>
            <person name="Li M."/>
        </authorList>
    </citation>
    <scope>NUCLEOTIDE SEQUENCE [LARGE SCALE GENOMIC DNA]</scope>
    <source>
        <strain evidence="1">W1bin1</strain>
    </source>
</reference>
<name>A0AC60W0W5_9ARCH</name>
<dbReference type="Proteomes" id="UP000559653">
    <property type="component" value="Unassembled WGS sequence"/>
</dbReference>
<evidence type="ECO:0000313" key="1">
    <source>
        <dbReference type="EMBL" id="MBA4453259.1"/>
    </source>
</evidence>
<evidence type="ECO:0000313" key="2">
    <source>
        <dbReference type="Proteomes" id="UP000559653"/>
    </source>
</evidence>
<organism evidence="1 2">
    <name type="scientific">Candidatus Nitrosomaritimum aestuariumsis</name>
    <dbReference type="NCBI Taxonomy" id="3342354"/>
    <lineage>
        <taxon>Archaea</taxon>
        <taxon>Nitrososphaerota</taxon>
        <taxon>Nitrososphaeria</taxon>
        <taxon>Nitrosopumilales</taxon>
        <taxon>Nitrosopumilaceae</taxon>
        <taxon>Candidatus Nitrosomaritimum</taxon>
    </lineage>
</organism>
<accession>A0AC60W0W5</accession>
<gene>
    <name evidence="1" type="ORF">H2B03_08890</name>
</gene>